<feature type="domain" description="Solute-binding protein family 5" evidence="5">
    <location>
        <begin position="84"/>
        <end position="442"/>
    </location>
</feature>
<dbReference type="InterPro" id="IPR023765">
    <property type="entry name" value="SBP_5_CS"/>
</dbReference>
<dbReference type="InterPro" id="IPR030678">
    <property type="entry name" value="Peptide/Ni-bd"/>
</dbReference>
<dbReference type="Gene3D" id="3.90.76.10">
    <property type="entry name" value="Dipeptide-binding Protein, Domain 1"/>
    <property type="match status" value="1"/>
</dbReference>
<comment type="similarity">
    <text evidence="2">Belongs to the bacterial solute-binding protein 5 family.</text>
</comment>
<dbReference type="KEGG" id="mcg:GL4_1640"/>
<dbReference type="GO" id="GO:0015833">
    <property type="term" value="P:peptide transport"/>
    <property type="evidence" value="ECO:0007669"/>
    <property type="project" value="TreeGrafter"/>
</dbReference>
<dbReference type="HOGENOM" id="CLU_017028_7_4_5"/>
<dbReference type="InterPro" id="IPR039424">
    <property type="entry name" value="SBP_5"/>
</dbReference>
<dbReference type="GO" id="GO:1904680">
    <property type="term" value="F:peptide transmembrane transporter activity"/>
    <property type="evidence" value="ECO:0007669"/>
    <property type="project" value="TreeGrafter"/>
</dbReference>
<dbReference type="Gene3D" id="3.40.190.10">
    <property type="entry name" value="Periplasmic binding protein-like II"/>
    <property type="match status" value="1"/>
</dbReference>
<dbReference type="GO" id="GO:0043190">
    <property type="term" value="C:ATP-binding cassette (ABC) transporter complex"/>
    <property type="evidence" value="ECO:0007669"/>
    <property type="project" value="InterPro"/>
</dbReference>
<proteinExistence type="inferred from homology"/>
<dbReference type="EMBL" id="AP014648">
    <property type="protein sequence ID" value="BAQ17094.1"/>
    <property type="molecule type" value="Genomic_DNA"/>
</dbReference>
<evidence type="ECO:0000256" key="2">
    <source>
        <dbReference type="ARBA" id="ARBA00005695"/>
    </source>
</evidence>
<dbReference type="Proteomes" id="UP000031643">
    <property type="component" value="Chromosome"/>
</dbReference>
<protein>
    <submittedName>
        <fullName evidence="6">Dipeptide-binding ABC transporter, periplasmic substrate-binding component</fullName>
    </submittedName>
</protein>
<dbReference type="Pfam" id="PF00496">
    <property type="entry name" value="SBP_bac_5"/>
    <property type="match status" value="1"/>
</dbReference>
<name>A0A0A8K506_9HYPH</name>
<evidence type="ECO:0000313" key="7">
    <source>
        <dbReference type="Proteomes" id="UP000031643"/>
    </source>
</evidence>
<dbReference type="SUPFAM" id="SSF53850">
    <property type="entry name" value="Periplasmic binding protein-like II"/>
    <property type="match status" value="1"/>
</dbReference>
<keyword evidence="4" id="KW-0732">Signal</keyword>
<evidence type="ECO:0000256" key="3">
    <source>
        <dbReference type="ARBA" id="ARBA00022448"/>
    </source>
</evidence>
<keyword evidence="3" id="KW-0813">Transport</keyword>
<dbReference type="STRING" id="1384459.GL4_1640"/>
<reference evidence="6 7" key="1">
    <citation type="submission" date="2014-09" db="EMBL/GenBank/DDBJ databases">
        <title>Genome sequencing of Methyloceanibacter caenitepidi Gela4.</title>
        <authorList>
            <person name="Takeuchi M."/>
            <person name="Susumu S."/>
            <person name="Kamagata Y."/>
            <person name="Oshima K."/>
            <person name="Hattori M."/>
            <person name="Iwasaki W."/>
        </authorList>
    </citation>
    <scope>NUCLEOTIDE SEQUENCE [LARGE SCALE GENOMIC DNA]</scope>
    <source>
        <strain evidence="6 7">Gela4</strain>
    </source>
</reference>
<dbReference type="PANTHER" id="PTHR30290:SF9">
    <property type="entry name" value="OLIGOPEPTIDE-BINDING PROTEIN APPA"/>
    <property type="match status" value="1"/>
</dbReference>
<accession>A0A0A8K506</accession>
<dbReference type="PANTHER" id="PTHR30290">
    <property type="entry name" value="PERIPLASMIC BINDING COMPONENT OF ABC TRANSPORTER"/>
    <property type="match status" value="1"/>
</dbReference>
<dbReference type="InterPro" id="IPR000914">
    <property type="entry name" value="SBP_5_dom"/>
</dbReference>
<keyword evidence="7" id="KW-1185">Reference proteome</keyword>
<evidence type="ECO:0000256" key="1">
    <source>
        <dbReference type="ARBA" id="ARBA00004418"/>
    </source>
</evidence>
<dbReference type="PIRSF" id="PIRSF002741">
    <property type="entry name" value="MppA"/>
    <property type="match status" value="1"/>
</dbReference>
<gene>
    <name evidence="6" type="ORF">GL4_1640</name>
</gene>
<dbReference type="Gene3D" id="3.10.105.10">
    <property type="entry name" value="Dipeptide-binding Protein, Domain 3"/>
    <property type="match status" value="1"/>
</dbReference>
<evidence type="ECO:0000313" key="6">
    <source>
        <dbReference type="EMBL" id="BAQ17094.1"/>
    </source>
</evidence>
<sequence>MLFGLDGKRRVERKTASMTRFLTLFLVALLGSATIATAGGKTLRMAYDADPTSLDPHEQLASATLQLSHLVFDPLVRRRQDNSFEPRLAESWEQIDDVTLRFHLREGVKFHSGRELTADDVVWTFERLKKSPDFKALYEPFESATAVDEYTVDIVTKAPYPLTLNLATYIFPMDRVFYSGTDENGRPKDAVVKHGASFASANISGTGPFRVTKREQGIRLELERVDDYWDKDSPGNVDKIVLTPIKEPATRVAALLAGDVDFIAPVPPTDFRRLEAASCCTLVTMPSTRILTFELNQDRVEAFKDPRVRKAMSYAINREGIAKKIMRGFATPAGQLSPEGYAGHDPALKPPYDLEKAKALMKEAGYEDGFSVTMIAPNNRYVGDARIAEAVAAMLAKINIKVDLQTMPKAQYWQRFDQRDGDILMIGWQSDTQDSANFYEFLAMTPDATTGYGQYNAGAYSNPEVDRLTMQTQTMTDPEARAEVLKEIERILADDAALLPLQWQHLAWAARKNVNIAPVVNAIDMPYLADLVID</sequence>
<dbReference type="CDD" id="cd08498">
    <property type="entry name" value="PBP2_NikA_DppA_OppA_like_2"/>
    <property type="match status" value="1"/>
</dbReference>
<dbReference type="GO" id="GO:0030288">
    <property type="term" value="C:outer membrane-bounded periplasmic space"/>
    <property type="evidence" value="ECO:0007669"/>
    <property type="project" value="UniProtKB-ARBA"/>
</dbReference>
<evidence type="ECO:0000259" key="5">
    <source>
        <dbReference type="Pfam" id="PF00496"/>
    </source>
</evidence>
<evidence type="ECO:0000256" key="4">
    <source>
        <dbReference type="ARBA" id="ARBA00022729"/>
    </source>
</evidence>
<dbReference type="AlphaFoldDB" id="A0A0A8K506"/>
<dbReference type="PROSITE" id="PS01040">
    <property type="entry name" value="SBP_BACTERIAL_5"/>
    <property type="match status" value="1"/>
</dbReference>
<organism evidence="6 7">
    <name type="scientific">Methyloceanibacter caenitepidi</name>
    <dbReference type="NCBI Taxonomy" id="1384459"/>
    <lineage>
        <taxon>Bacteria</taxon>
        <taxon>Pseudomonadati</taxon>
        <taxon>Pseudomonadota</taxon>
        <taxon>Alphaproteobacteria</taxon>
        <taxon>Hyphomicrobiales</taxon>
        <taxon>Hyphomicrobiaceae</taxon>
        <taxon>Methyloceanibacter</taxon>
    </lineage>
</organism>
<comment type="subcellular location">
    <subcellularLocation>
        <location evidence="1">Periplasm</location>
    </subcellularLocation>
</comment>